<organism evidence="2 3">
    <name type="scientific">Holothuria leucospilota</name>
    <name type="common">Black long sea cucumber</name>
    <name type="synonym">Mertensiothuria leucospilota</name>
    <dbReference type="NCBI Taxonomy" id="206669"/>
    <lineage>
        <taxon>Eukaryota</taxon>
        <taxon>Metazoa</taxon>
        <taxon>Echinodermata</taxon>
        <taxon>Eleutherozoa</taxon>
        <taxon>Echinozoa</taxon>
        <taxon>Holothuroidea</taxon>
        <taxon>Aspidochirotacea</taxon>
        <taxon>Aspidochirotida</taxon>
        <taxon>Holothuriidae</taxon>
        <taxon>Holothuria</taxon>
    </lineage>
</organism>
<sequence length="143" mass="16166">MLRKALRLATSSVFTSTVVPTFLIYRIGLATARRLGQEGCKVIVSSRRQENVDKAVKLLTREGIDACGITANQRIKEDRQKFLKFASEKFGGFDHVFISAGVNPHHGSLLTVNVFNYFLTFDTNLKSNFQFIQECVPYMEKRG</sequence>
<comment type="similarity">
    <text evidence="1">Belongs to the short-chain dehydrogenases/reductases (SDR) family.</text>
</comment>
<evidence type="ECO:0000313" key="3">
    <source>
        <dbReference type="Proteomes" id="UP001152320"/>
    </source>
</evidence>
<reference evidence="2" key="1">
    <citation type="submission" date="2021-10" db="EMBL/GenBank/DDBJ databases">
        <title>Tropical sea cucumber genome reveals ecological adaptation and Cuvierian tubules defense mechanism.</title>
        <authorList>
            <person name="Chen T."/>
        </authorList>
    </citation>
    <scope>NUCLEOTIDE SEQUENCE</scope>
    <source>
        <strain evidence="2">Nanhai2018</strain>
        <tissue evidence="2">Muscle</tissue>
    </source>
</reference>
<keyword evidence="3" id="KW-1185">Reference proteome</keyword>
<dbReference type="PANTHER" id="PTHR43943">
    <property type="entry name" value="DEHYDROGENASE/REDUCTASE (SDR FAMILY) MEMBER 4"/>
    <property type="match status" value="1"/>
</dbReference>
<dbReference type="Gene3D" id="3.40.50.720">
    <property type="entry name" value="NAD(P)-binding Rossmann-like Domain"/>
    <property type="match status" value="1"/>
</dbReference>
<evidence type="ECO:0000256" key="1">
    <source>
        <dbReference type="ARBA" id="ARBA00006484"/>
    </source>
</evidence>
<evidence type="ECO:0000313" key="2">
    <source>
        <dbReference type="EMBL" id="KAJ8050181.1"/>
    </source>
</evidence>
<protein>
    <submittedName>
        <fullName evidence="2">Dehydrogenase/reductase SDR family member 4</fullName>
    </submittedName>
</protein>
<proteinExistence type="inferred from homology"/>
<dbReference type="AlphaFoldDB" id="A0A9Q1CSD1"/>
<dbReference type="GO" id="GO:0004090">
    <property type="term" value="F:carbonyl reductase (NADPH) activity"/>
    <property type="evidence" value="ECO:0007669"/>
    <property type="project" value="TreeGrafter"/>
</dbReference>
<name>A0A9Q1CSD1_HOLLE</name>
<dbReference type="Pfam" id="PF00106">
    <property type="entry name" value="adh_short"/>
    <property type="match status" value="1"/>
</dbReference>
<dbReference type="InterPro" id="IPR002347">
    <property type="entry name" value="SDR_fam"/>
</dbReference>
<dbReference type="Proteomes" id="UP001152320">
    <property type="component" value="Chromosome 1"/>
</dbReference>
<gene>
    <name evidence="2" type="ORF">HOLleu_03281</name>
</gene>
<dbReference type="InterPro" id="IPR036291">
    <property type="entry name" value="NAD(P)-bd_dom_sf"/>
</dbReference>
<dbReference type="PANTHER" id="PTHR43943:SF2">
    <property type="entry name" value="DEHYDROGENASE_REDUCTASE 4"/>
    <property type="match status" value="1"/>
</dbReference>
<accession>A0A9Q1CSD1</accession>
<dbReference type="SUPFAM" id="SSF51735">
    <property type="entry name" value="NAD(P)-binding Rossmann-fold domains"/>
    <property type="match status" value="1"/>
</dbReference>
<dbReference type="EMBL" id="JAIZAY010000001">
    <property type="protein sequence ID" value="KAJ8050181.1"/>
    <property type="molecule type" value="Genomic_DNA"/>
</dbReference>
<comment type="caution">
    <text evidence="2">The sequence shown here is derived from an EMBL/GenBank/DDBJ whole genome shotgun (WGS) entry which is preliminary data.</text>
</comment>